<dbReference type="EMBL" id="JBGCBD010000001">
    <property type="protein sequence ID" value="MEY9809919.1"/>
    <property type="molecule type" value="Genomic_DNA"/>
</dbReference>
<accession>A0ACC6UEJ4</accession>
<proteinExistence type="predicted"/>
<dbReference type="Proteomes" id="UP001565447">
    <property type="component" value="Unassembled WGS sequence"/>
</dbReference>
<gene>
    <name evidence="1" type="ORF">RKD21_000176</name>
</gene>
<evidence type="ECO:0000313" key="1">
    <source>
        <dbReference type="EMBL" id="MEY9809919.1"/>
    </source>
</evidence>
<name>A0ACC6UEJ4_STRAO</name>
<reference evidence="1" key="1">
    <citation type="submission" date="2024-07" db="EMBL/GenBank/DDBJ databases">
        <title>Genome sequencing of plant associated microbes to promote plant fitness in Sorghum bicolor and Oryza sativa.</title>
        <authorList>
            <person name="Coleman-Derr D."/>
        </authorList>
    </citation>
    <scope>NUCLEOTIDE SEQUENCE</scope>
    <source>
        <strain evidence="1">SAI-173</strain>
    </source>
</reference>
<organism evidence="1 2">
    <name type="scientific">Streptomyces albogriseolus</name>
    <dbReference type="NCBI Taxonomy" id="1887"/>
    <lineage>
        <taxon>Bacteria</taxon>
        <taxon>Bacillati</taxon>
        <taxon>Actinomycetota</taxon>
        <taxon>Actinomycetes</taxon>
        <taxon>Kitasatosporales</taxon>
        <taxon>Streptomycetaceae</taxon>
        <taxon>Streptomyces</taxon>
        <taxon>Streptomyces albogriseolus group</taxon>
    </lineage>
</organism>
<sequence>MIRGVTAGIDGSPGSGVVAEWAALESLLRGVPLCLVHVHEGPRPAAADAVDASAVRHPAEEFLADTARTVRRNHPSLRVSTRLLLGRAATALTGAAAGTGLLVLGSRGLSGTMGFLLGSVARETVSSTQTPVVLVRVTGQPAAPRQSAPDVPTRDVIVGLDIHHDCASLLDFGFAEAARRGDRLVALHGWSIWPVVRDAGALVAAQRDMGSDVARRLTRILAPWREKFPSVDVAELTPIGSAAHLLVHASDRADLVVVGRRVHPAAHGGRIGLVTHAVIQHSVVPVAVVAHH</sequence>
<evidence type="ECO:0000313" key="2">
    <source>
        <dbReference type="Proteomes" id="UP001565447"/>
    </source>
</evidence>
<protein>
    <submittedName>
        <fullName evidence="1">Nucleotide-binding universal stress UspA family protein</fullName>
    </submittedName>
</protein>
<keyword evidence="2" id="KW-1185">Reference proteome</keyword>
<comment type="caution">
    <text evidence="1">The sequence shown here is derived from an EMBL/GenBank/DDBJ whole genome shotgun (WGS) entry which is preliminary data.</text>
</comment>